<keyword evidence="1" id="KW-1133">Transmembrane helix</keyword>
<keyword evidence="1" id="KW-0812">Transmembrane</keyword>
<dbReference type="STRING" id="1658172.A0A1B7NMF7"/>
<gene>
    <name evidence="2" type="ORF">ACJ72_07889</name>
</gene>
<keyword evidence="1" id="KW-0472">Membrane</keyword>
<evidence type="ECO:0008006" key="4">
    <source>
        <dbReference type="Google" id="ProtNLM"/>
    </source>
</evidence>
<evidence type="ECO:0000313" key="2">
    <source>
        <dbReference type="EMBL" id="OAX77807.1"/>
    </source>
</evidence>
<reference evidence="2 3" key="1">
    <citation type="submission" date="2015-07" db="EMBL/GenBank/DDBJ databases">
        <title>Emmonsia species relationships and genome sequence.</title>
        <authorList>
            <person name="Cuomo C.A."/>
            <person name="Schwartz I.S."/>
            <person name="Kenyon C."/>
            <person name="de Hoog G.S."/>
            <person name="Govender N.P."/>
            <person name="Botha A."/>
            <person name="Moreno L."/>
            <person name="de Vries M."/>
            <person name="Munoz J.F."/>
            <person name="Stielow J.B."/>
        </authorList>
    </citation>
    <scope>NUCLEOTIDE SEQUENCE [LARGE SCALE GENOMIC DNA]</scope>
    <source>
        <strain evidence="2 3">CBS 136260</strain>
    </source>
</reference>
<feature type="transmembrane region" description="Helical" evidence="1">
    <location>
        <begin position="118"/>
        <end position="139"/>
    </location>
</feature>
<name>A0A1B7NMF7_9EURO</name>
<sequence>MAEAPAALGLLHLPNHSTSEISPEFLSRHHRKHGDGGGDDDNIDPLLYFCWRQQSCGSCLEASKACSWCFGSSTCVPNRSPIPLLAPLTSSSICPLASRERWELRATPLGCNVSTLTFLTNVFSVLATLLLVLVGWRVVALGRKRWRVGGFGPGPGGRRRGYWGFSFRNRNHDRGRGRGHGGWWWSGREAGKRVVVFVQEGRGSRVDERRPLLV</sequence>
<keyword evidence="3" id="KW-1185">Reference proteome</keyword>
<proteinExistence type="predicted"/>
<dbReference type="AlphaFoldDB" id="A0A1B7NMF7"/>
<evidence type="ECO:0000313" key="3">
    <source>
        <dbReference type="Proteomes" id="UP000091918"/>
    </source>
</evidence>
<evidence type="ECO:0000256" key="1">
    <source>
        <dbReference type="SAM" id="Phobius"/>
    </source>
</evidence>
<dbReference type="EMBL" id="LGUA01002031">
    <property type="protein sequence ID" value="OAX77807.1"/>
    <property type="molecule type" value="Genomic_DNA"/>
</dbReference>
<organism evidence="2 3">
    <name type="scientific">Emergomyces africanus</name>
    <dbReference type="NCBI Taxonomy" id="1955775"/>
    <lineage>
        <taxon>Eukaryota</taxon>
        <taxon>Fungi</taxon>
        <taxon>Dikarya</taxon>
        <taxon>Ascomycota</taxon>
        <taxon>Pezizomycotina</taxon>
        <taxon>Eurotiomycetes</taxon>
        <taxon>Eurotiomycetidae</taxon>
        <taxon>Onygenales</taxon>
        <taxon>Ajellomycetaceae</taxon>
        <taxon>Emergomyces</taxon>
    </lineage>
</organism>
<accession>A0A1B7NMF7</accession>
<comment type="caution">
    <text evidence="2">The sequence shown here is derived from an EMBL/GenBank/DDBJ whole genome shotgun (WGS) entry which is preliminary data.</text>
</comment>
<dbReference type="Proteomes" id="UP000091918">
    <property type="component" value="Unassembled WGS sequence"/>
</dbReference>
<dbReference type="OrthoDB" id="4188718at2759"/>
<protein>
    <recommendedName>
        <fullName evidence="4">PSI domain-containing protein</fullName>
    </recommendedName>
</protein>